<keyword evidence="2 6" id="KW-0812">Transmembrane</keyword>
<dbReference type="EMBL" id="JBBIAA010000030">
    <property type="protein sequence ID" value="MEJ5946691.1"/>
    <property type="molecule type" value="Genomic_DNA"/>
</dbReference>
<sequence>MSSRRAADVGAPGRSGPRPGVLARHTGRMLRYAGGSGVATVCSAVGFWLVYAVLDGSTTTATVLGWLAGAVPNYVINRTWVWRVRGRPSARRELLPYVAVVLLTLALATGATALTERVLEALGATDAVRVLGVNAAFLGVYALMALVRYVVLHQLFRRLPGTRTPTGPTAGPTTTPTTTPTTGPRPEDAA</sequence>
<evidence type="ECO:0000256" key="1">
    <source>
        <dbReference type="ARBA" id="ARBA00004141"/>
    </source>
</evidence>
<feature type="transmembrane region" description="Helical" evidence="6">
    <location>
        <begin position="94"/>
        <end position="115"/>
    </location>
</feature>
<feature type="compositionally biased region" description="Low complexity" evidence="5">
    <location>
        <begin position="161"/>
        <end position="184"/>
    </location>
</feature>
<evidence type="ECO:0000256" key="2">
    <source>
        <dbReference type="ARBA" id="ARBA00022692"/>
    </source>
</evidence>
<organism evidence="8 9">
    <name type="scientific">Pseudokineococcus basanitobsidens</name>
    <dbReference type="NCBI Taxonomy" id="1926649"/>
    <lineage>
        <taxon>Bacteria</taxon>
        <taxon>Bacillati</taxon>
        <taxon>Actinomycetota</taxon>
        <taxon>Actinomycetes</taxon>
        <taxon>Kineosporiales</taxon>
        <taxon>Kineosporiaceae</taxon>
        <taxon>Pseudokineococcus</taxon>
    </lineage>
</organism>
<feature type="transmembrane region" description="Helical" evidence="6">
    <location>
        <begin position="127"/>
        <end position="151"/>
    </location>
</feature>
<keyword evidence="9" id="KW-1185">Reference proteome</keyword>
<evidence type="ECO:0000256" key="6">
    <source>
        <dbReference type="SAM" id="Phobius"/>
    </source>
</evidence>
<protein>
    <submittedName>
        <fullName evidence="8">GtrA family protein</fullName>
    </submittedName>
</protein>
<evidence type="ECO:0000259" key="7">
    <source>
        <dbReference type="Pfam" id="PF04138"/>
    </source>
</evidence>
<dbReference type="Proteomes" id="UP001387100">
    <property type="component" value="Unassembled WGS sequence"/>
</dbReference>
<feature type="region of interest" description="Disordered" evidence="5">
    <location>
        <begin position="1"/>
        <end position="20"/>
    </location>
</feature>
<accession>A0ABU8RNN0</accession>
<evidence type="ECO:0000313" key="9">
    <source>
        <dbReference type="Proteomes" id="UP001387100"/>
    </source>
</evidence>
<evidence type="ECO:0000256" key="5">
    <source>
        <dbReference type="SAM" id="MobiDB-lite"/>
    </source>
</evidence>
<keyword evidence="3 6" id="KW-1133">Transmembrane helix</keyword>
<dbReference type="RefSeq" id="WP_339576072.1">
    <property type="nucleotide sequence ID" value="NZ_JBBIAA010000030.1"/>
</dbReference>
<name>A0ABU8RNN0_9ACTN</name>
<feature type="transmembrane region" description="Helical" evidence="6">
    <location>
        <begin position="32"/>
        <end position="51"/>
    </location>
</feature>
<feature type="region of interest" description="Disordered" evidence="5">
    <location>
        <begin position="161"/>
        <end position="190"/>
    </location>
</feature>
<evidence type="ECO:0000256" key="3">
    <source>
        <dbReference type="ARBA" id="ARBA00022989"/>
    </source>
</evidence>
<dbReference type="Pfam" id="PF04138">
    <property type="entry name" value="GtrA_DPMS_TM"/>
    <property type="match status" value="1"/>
</dbReference>
<dbReference type="InterPro" id="IPR007267">
    <property type="entry name" value="GtrA_DPMS_TM"/>
</dbReference>
<feature type="transmembrane region" description="Helical" evidence="6">
    <location>
        <begin position="63"/>
        <end position="82"/>
    </location>
</feature>
<reference evidence="8 9" key="1">
    <citation type="journal article" date="2017" name="Int. J. Syst. Evol. Microbiol.">
        <title>Pseudokineococcus basanitobsidens sp. nov., isolated from volcanic rock.</title>
        <authorList>
            <person name="Lee D.W."/>
            <person name="Park M.Y."/>
            <person name="Kim J.J."/>
            <person name="Kim B.S."/>
        </authorList>
    </citation>
    <scope>NUCLEOTIDE SEQUENCE [LARGE SCALE GENOMIC DNA]</scope>
    <source>
        <strain evidence="8 9">DSM 103726</strain>
    </source>
</reference>
<evidence type="ECO:0000256" key="4">
    <source>
        <dbReference type="ARBA" id="ARBA00023136"/>
    </source>
</evidence>
<comment type="subcellular location">
    <subcellularLocation>
        <location evidence="1">Membrane</location>
        <topology evidence="1">Multi-pass membrane protein</topology>
    </subcellularLocation>
</comment>
<comment type="caution">
    <text evidence="8">The sequence shown here is derived from an EMBL/GenBank/DDBJ whole genome shotgun (WGS) entry which is preliminary data.</text>
</comment>
<feature type="domain" description="GtrA/DPMS transmembrane" evidence="7">
    <location>
        <begin position="31"/>
        <end position="151"/>
    </location>
</feature>
<keyword evidence="4 6" id="KW-0472">Membrane</keyword>
<gene>
    <name evidence="8" type="ORF">WDZ17_15435</name>
</gene>
<evidence type="ECO:0000313" key="8">
    <source>
        <dbReference type="EMBL" id="MEJ5946691.1"/>
    </source>
</evidence>
<proteinExistence type="predicted"/>